<dbReference type="Proteomes" id="UP000806211">
    <property type="component" value="Unassembled WGS sequence"/>
</dbReference>
<accession>A0ABR9R7W9</accession>
<evidence type="ECO:0000313" key="2">
    <source>
        <dbReference type="Proteomes" id="UP000806211"/>
    </source>
</evidence>
<protein>
    <submittedName>
        <fullName evidence="1">Uncharacterized protein</fullName>
    </submittedName>
</protein>
<dbReference type="EMBL" id="JADCKF010000001">
    <property type="protein sequence ID" value="MBE5054784.1"/>
    <property type="molecule type" value="Genomic_DNA"/>
</dbReference>
<name>A0ABR9R7W9_9FIRM</name>
<gene>
    <name evidence="1" type="ORF">INF37_02030</name>
</gene>
<sequence length="48" mass="5550">MKIGLTYDQALDLPFGELLDLIAIEQIKHEGMVRRRVLSDEEIIPDVR</sequence>
<proteinExistence type="predicted"/>
<keyword evidence="2" id="KW-1185">Reference proteome</keyword>
<evidence type="ECO:0000313" key="1">
    <source>
        <dbReference type="EMBL" id="MBE5054784.1"/>
    </source>
</evidence>
<dbReference type="RefSeq" id="WP_193536092.1">
    <property type="nucleotide sequence ID" value="NZ_JADCKF010000001.1"/>
</dbReference>
<organism evidence="1 2">
    <name type="scientific">Pseudoflavonifractor gallinarum</name>
    <dbReference type="NCBI Taxonomy" id="2779352"/>
    <lineage>
        <taxon>Bacteria</taxon>
        <taxon>Bacillati</taxon>
        <taxon>Bacillota</taxon>
        <taxon>Clostridia</taxon>
        <taxon>Eubacteriales</taxon>
        <taxon>Oscillospiraceae</taxon>
        <taxon>Pseudoflavonifractor</taxon>
    </lineage>
</organism>
<comment type="caution">
    <text evidence="1">The sequence shown here is derived from an EMBL/GenBank/DDBJ whole genome shotgun (WGS) entry which is preliminary data.</text>
</comment>
<reference evidence="1 2" key="1">
    <citation type="submission" date="2020-10" db="EMBL/GenBank/DDBJ databases">
        <title>ChiBAC.</title>
        <authorList>
            <person name="Zenner C."/>
            <person name="Hitch T.C.A."/>
            <person name="Clavel T."/>
        </authorList>
    </citation>
    <scope>NUCLEOTIDE SEQUENCE [LARGE SCALE GENOMIC DNA]</scope>
    <source>
        <strain evidence="1 2">DSM 107456</strain>
    </source>
</reference>